<dbReference type="EMBL" id="LZHX01000087">
    <property type="protein sequence ID" value="OBF14389.1"/>
    <property type="molecule type" value="Genomic_DNA"/>
</dbReference>
<dbReference type="Pfam" id="PF10910">
    <property type="entry name" value="Phage_gene29"/>
    <property type="match status" value="1"/>
</dbReference>
<sequence length="123" mass="14204">MAEKGQFPTRENCDPNDPEEWALWMLVAWPGMRGGQLAMPIEYLRLVSKRLWDCGARPVEDPVIKYRAPSGNEPHWLTSPGRWVDIDEPDPVPNPVREVVAKLSPQQQAEVFRELKRVREESE</sequence>
<proteinExistence type="predicted"/>
<evidence type="ECO:0000313" key="1">
    <source>
        <dbReference type="EMBL" id="OBF14389.1"/>
    </source>
</evidence>
<gene>
    <name evidence="1" type="ORF">A5726_24820</name>
</gene>
<name>A0A1A1X5F6_9MYCO</name>
<evidence type="ECO:0000313" key="2">
    <source>
        <dbReference type="Proteomes" id="UP000093779"/>
    </source>
</evidence>
<organism evidence="1 2">
    <name type="scientific">Mycolicibacterium conceptionense</name>
    <dbReference type="NCBI Taxonomy" id="451644"/>
    <lineage>
        <taxon>Bacteria</taxon>
        <taxon>Bacillati</taxon>
        <taxon>Actinomycetota</taxon>
        <taxon>Actinomycetes</taxon>
        <taxon>Mycobacteriales</taxon>
        <taxon>Mycobacteriaceae</taxon>
        <taxon>Mycolicibacterium</taxon>
    </lineage>
</organism>
<reference evidence="1 2" key="1">
    <citation type="submission" date="2016-06" db="EMBL/GenBank/DDBJ databases">
        <authorList>
            <person name="Kjaerup R.B."/>
            <person name="Dalgaard T.S."/>
            <person name="Juul-Madsen H.R."/>
        </authorList>
    </citation>
    <scope>NUCLEOTIDE SEQUENCE [LARGE SCALE GENOMIC DNA]</scope>
    <source>
        <strain evidence="1 2">ACS1953</strain>
    </source>
</reference>
<dbReference type="InterPro" id="IPR021226">
    <property type="entry name" value="Phage_gene29"/>
</dbReference>
<evidence type="ECO:0008006" key="3">
    <source>
        <dbReference type="Google" id="ProtNLM"/>
    </source>
</evidence>
<dbReference type="Proteomes" id="UP000093779">
    <property type="component" value="Unassembled WGS sequence"/>
</dbReference>
<accession>A0A1A1X5F6</accession>
<comment type="caution">
    <text evidence="1">The sequence shown here is derived from an EMBL/GenBank/DDBJ whole genome shotgun (WGS) entry which is preliminary data.</text>
</comment>
<dbReference type="RefSeq" id="WP_064898956.1">
    <property type="nucleotide sequence ID" value="NZ_LZHX01000087.1"/>
</dbReference>
<protein>
    <recommendedName>
        <fullName evidence="3">Minor tail protein</fullName>
    </recommendedName>
</protein>
<dbReference type="AlphaFoldDB" id="A0A1A1X5F6"/>